<reference evidence="12" key="2">
    <citation type="submission" date="2025-08" db="UniProtKB">
        <authorList>
            <consortium name="RefSeq"/>
        </authorList>
    </citation>
    <scope>IDENTIFICATION</scope>
    <source>
        <tissue evidence="12">Leaf</tissue>
    </source>
</reference>
<evidence type="ECO:0000256" key="7">
    <source>
        <dbReference type="SAM" id="Coils"/>
    </source>
</evidence>
<dbReference type="InterPro" id="IPR001245">
    <property type="entry name" value="Ser-Thr/Tyr_kinase_cat_dom"/>
</dbReference>
<evidence type="ECO:0000256" key="6">
    <source>
        <dbReference type="ARBA" id="ARBA00022786"/>
    </source>
</evidence>
<comment type="catalytic activity">
    <reaction evidence="1">
        <text>S-ubiquitinyl-[E2 ubiquitin-conjugating enzyme]-L-cysteine + [acceptor protein]-L-lysine = [E2 ubiquitin-conjugating enzyme]-L-cysteine + N(6)-ubiquitinyl-[acceptor protein]-L-lysine.</text>
        <dbReference type="EC" id="2.3.2.27"/>
    </reaction>
</comment>
<feature type="compositionally biased region" description="Low complexity" evidence="8">
    <location>
        <begin position="226"/>
        <end position="242"/>
    </location>
</feature>
<dbReference type="Gene3D" id="3.30.200.20">
    <property type="entry name" value="Phosphorylase Kinase, domain 1"/>
    <property type="match status" value="1"/>
</dbReference>
<dbReference type="SMART" id="SM00504">
    <property type="entry name" value="Ubox"/>
    <property type="match status" value="1"/>
</dbReference>
<dbReference type="OrthoDB" id="10064100at2759"/>
<dbReference type="Pfam" id="PF04564">
    <property type="entry name" value="U-box"/>
    <property type="match status" value="1"/>
</dbReference>
<evidence type="ECO:0000313" key="11">
    <source>
        <dbReference type="Proteomes" id="UP000813463"/>
    </source>
</evidence>
<dbReference type="PROSITE" id="PS51698">
    <property type="entry name" value="U_BOX"/>
    <property type="match status" value="1"/>
</dbReference>
<sequence>MNMNTSTDMVMNLHEKVYVALNNEMQEDEGRLTLNWVINKWGGHHPISIIILFINSSSSFEFVDTPFGKLPASSVSDDKIKILRKCEQEKIDKLLSKYIAFCGKVKTEVHNIKKHDEPIQKTVVDLIIERKITKLVMGMTLMRSSSSSGRSKNAINGSFYVHRTKPDFCELFILCRGKLVMLKEENDEGYMEDEEGVIVGKIKQKASFKGWLGKMLSHGQVKSPTCPSSRCSSADSDSPISRNNSNNQWELYKQDIEEYFQELGSNSEENGSCTMKNNTSEQIMFADCIQVCFKGPGDRIEALRKEIQAAKEMIESNKNAAKAEVDRQAKASWAICLCKHQAEQLQTHIAEEISTQADLTKDIDNTQEQIHEILDDVHESKDRLSSLVELQSELSSKLQASSVAKRGTETKLENAANARTELVREIEELRKQRDVFQLRIDFCKEKDAIGLATRMTDPVSCSYREFSADEIRSATDNFSTYRKLTCGQDWTSVYKGRINRLSVAVKMLNSNVNMCQEIFQAKVNLLANIRHPQVTAFIGFCSELKCLVFEYMHNGCLRDIIFSRAKARALQWHQRIHIAVQVSSTLRFLHLAEPSPIVCSELNPSTIFLDRNFVAKVHSFGLTPRCDEFTVLANVGAFGDLLLQLVTGRNWAQLDHEAMMIGKEAILEALDENAGDWPLDLVEEVVELATKCRSINSEPSVGVIMSSVSEELNELKKKADGLIKRRECHIGSEDGSISSGEEGRHVPSNFLCPILQVVMENPHIAADGYSYELEFIEGWLQMGRDTSPVTNQKLKHKHIVPNNNLRFLIQDWRKLINLLENMDSSSYGFNK</sequence>
<feature type="region of interest" description="Disordered" evidence="8">
    <location>
        <begin position="222"/>
        <end position="245"/>
    </location>
</feature>
<comment type="function">
    <text evidence="2">Functions as an E3 ubiquitin ligase.</text>
</comment>
<dbReference type="GO" id="GO:0004672">
    <property type="term" value="F:protein kinase activity"/>
    <property type="evidence" value="ECO:0007669"/>
    <property type="project" value="InterPro"/>
</dbReference>
<dbReference type="Proteomes" id="UP000813463">
    <property type="component" value="Chromosome 3"/>
</dbReference>
<dbReference type="GeneID" id="110804664"/>
<organism evidence="11 12">
    <name type="scientific">Spinacia oleracea</name>
    <name type="common">Spinach</name>
    <dbReference type="NCBI Taxonomy" id="3562"/>
    <lineage>
        <taxon>Eukaryota</taxon>
        <taxon>Viridiplantae</taxon>
        <taxon>Streptophyta</taxon>
        <taxon>Embryophyta</taxon>
        <taxon>Tracheophyta</taxon>
        <taxon>Spermatophyta</taxon>
        <taxon>Magnoliopsida</taxon>
        <taxon>eudicotyledons</taxon>
        <taxon>Gunneridae</taxon>
        <taxon>Pentapetalae</taxon>
        <taxon>Caryophyllales</taxon>
        <taxon>Chenopodiaceae</taxon>
        <taxon>Chenopodioideae</taxon>
        <taxon>Anserineae</taxon>
        <taxon>Spinacia</taxon>
    </lineage>
</organism>
<feature type="coiled-coil region" evidence="7">
    <location>
        <begin position="412"/>
        <end position="446"/>
    </location>
</feature>
<reference evidence="11" key="1">
    <citation type="journal article" date="2021" name="Nat. Commun.">
        <title>Genomic analyses provide insights into spinach domestication and the genetic basis of agronomic traits.</title>
        <authorList>
            <person name="Cai X."/>
            <person name="Sun X."/>
            <person name="Xu C."/>
            <person name="Sun H."/>
            <person name="Wang X."/>
            <person name="Ge C."/>
            <person name="Zhang Z."/>
            <person name="Wang Q."/>
            <person name="Fei Z."/>
            <person name="Jiao C."/>
            <person name="Wang Q."/>
        </authorList>
    </citation>
    <scope>NUCLEOTIDE SEQUENCE [LARGE SCALE GENOMIC DNA]</scope>
    <source>
        <strain evidence="11">cv. Varoflay</strain>
    </source>
</reference>
<evidence type="ECO:0000313" key="12">
    <source>
        <dbReference type="RefSeq" id="XP_021865960.1"/>
    </source>
</evidence>
<keyword evidence="11" id="KW-1185">Reference proteome</keyword>
<dbReference type="GO" id="GO:0005524">
    <property type="term" value="F:ATP binding"/>
    <property type="evidence" value="ECO:0007669"/>
    <property type="project" value="InterPro"/>
</dbReference>
<proteinExistence type="predicted"/>
<dbReference type="InterPro" id="IPR003613">
    <property type="entry name" value="Ubox_domain"/>
</dbReference>
<dbReference type="Gene3D" id="1.10.510.10">
    <property type="entry name" value="Transferase(Phosphotransferase) domain 1"/>
    <property type="match status" value="1"/>
</dbReference>
<dbReference type="GO" id="GO:0016567">
    <property type="term" value="P:protein ubiquitination"/>
    <property type="evidence" value="ECO:0007669"/>
    <property type="project" value="InterPro"/>
</dbReference>
<dbReference type="InterPro" id="IPR051348">
    <property type="entry name" value="U-box_ubiquitin_ligases"/>
</dbReference>
<feature type="coiled-coil region" evidence="7">
    <location>
        <begin position="356"/>
        <end position="383"/>
    </location>
</feature>
<evidence type="ECO:0000259" key="10">
    <source>
        <dbReference type="PROSITE" id="PS51698"/>
    </source>
</evidence>
<dbReference type="SUPFAM" id="SSF56112">
    <property type="entry name" value="Protein kinase-like (PK-like)"/>
    <property type="match status" value="1"/>
</dbReference>
<evidence type="ECO:0000256" key="5">
    <source>
        <dbReference type="ARBA" id="ARBA00022679"/>
    </source>
</evidence>
<dbReference type="RefSeq" id="XP_021865960.1">
    <property type="nucleotide sequence ID" value="XM_022010268.2"/>
</dbReference>
<keyword evidence="7" id="KW-0175">Coiled coil</keyword>
<dbReference type="GO" id="GO:0061630">
    <property type="term" value="F:ubiquitin protein ligase activity"/>
    <property type="evidence" value="ECO:0007669"/>
    <property type="project" value="UniProtKB-EC"/>
</dbReference>
<dbReference type="InterPro" id="IPR013083">
    <property type="entry name" value="Znf_RING/FYVE/PHD"/>
</dbReference>
<dbReference type="EC" id="2.3.2.27" evidence="4"/>
<keyword evidence="5" id="KW-0808">Transferase</keyword>
<evidence type="ECO:0000259" key="9">
    <source>
        <dbReference type="PROSITE" id="PS50011"/>
    </source>
</evidence>
<dbReference type="PANTHER" id="PTHR45647">
    <property type="entry name" value="OS02G0152300 PROTEIN"/>
    <property type="match status" value="1"/>
</dbReference>
<dbReference type="PANTHER" id="PTHR45647:SF56">
    <property type="entry name" value="U-BOX DOMAIN-CONTAINING PROTEIN 50-RELATED"/>
    <property type="match status" value="1"/>
</dbReference>
<evidence type="ECO:0000256" key="3">
    <source>
        <dbReference type="ARBA" id="ARBA00004906"/>
    </source>
</evidence>
<keyword evidence="6" id="KW-0833">Ubl conjugation pathway</keyword>
<feature type="domain" description="Protein kinase" evidence="9">
    <location>
        <begin position="478"/>
        <end position="799"/>
    </location>
</feature>
<dbReference type="PROSITE" id="PS50011">
    <property type="entry name" value="PROTEIN_KINASE_DOM"/>
    <property type="match status" value="1"/>
</dbReference>
<dbReference type="KEGG" id="soe:110804664"/>
<protein>
    <recommendedName>
        <fullName evidence="4">RING-type E3 ubiquitin transferase</fullName>
        <ecNumber evidence="4">2.3.2.27</ecNumber>
    </recommendedName>
</protein>
<evidence type="ECO:0000256" key="8">
    <source>
        <dbReference type="SAM" id="MobiDB-lite"/>
    </source>
</evidence>
<evidence type="ECO:0000256" key="1">
    <source>
        <dbReference type="ARBA" id="ARBA00000900"/>
    </source>
</evidence>
<comment type="pathway">
    <text evidence="3">Protein modification; protein ubiquitination.</text>
</comment>
<accession>A0A9R0KBW7</accession>
<name>A0A9R0KBW7_SPIOL</name>
<dbReference type="SUPFAM" id="SSF57850">
    <property type="entry name" value="RING/U-box"/>
    <property type="match status" value="1"/>
</dbReference>
<dbReference type="CDD" id="cd16655">
    <property type="entry name" value="RING-Ubox_WDSUB1-like"/>
    <property type="match status" value="1"/>
</dbReference>
<evidence type="ECO:0000256" key="4">
    <source>
        <dbReference type="ARBA" id="ARBA00012483"/>
    </source>
</evidence>
<dbReference type="Gene3D" id="3.30.40.10">
    <property type="entry name" value="Zinc/RING finger domain, C3HC4 (zinc finger)"/>
    <property type="match status" value="1"/>
</dbReference>
<feature type="domain" description="U-box" evidence="10">
    <location>
        <begin position="745"/>
        <end position="819"/>
    </location>
</feature>
<evidence type="ECO:0000256" key="2">
    <source>
        <dbReference type="ARBA" id="ARBA00003861"/>
    </source>
</evidence>
<dbReference type="InterPro" id="IPR011009">
    <property type="entry name" value="Kinase-like_dom_sf"/>
</dbReference>
<dbReference type="Pfam" id="PF07714">
    <property type="entry name" value="PK_Tyr_Ser-Thr"/>
    <property type="match status" value="1"/>
</dbReference>
<dbReference type="InterPro" id="IPR000719">
    <property type="entry name" value="Prot_kinase_dom"/>
</dbReference>
<gene>
    <name evidence="12" type="primary">LOC110804664</name>
</gene>
<dbReference type="AlphaFoldDB" id="A0A9R0KBW7"/>